<evidence type="ECO:0000313" key="4">
    <source>
        <dbReference type="EMBL" id="TBW22997.1"/>
    </source>
</evidence>
<protein>
    <submittedName>
        <fullName evidence="4">ABC transporter ATP-binding protein</fullName>
    </submittedName>
</protein>
<dbReference type="GO" id="GO:0005524">
    <property type="term" value="F:ATP binding"/>
    <property type="evidence" value="ECO:0007669"/>
    <property type="project" value="UniProtKB-KW"/>
</dbReference>
<evidence type="ECO:0000259" key="3">
    <source>
        <dbReference type="PROSITE" id="PS50893"/>
    </source>
</evidence>
<dbReference type="InterPro" id="IPR003593">
    <property type="entry name" value="AAA+_ATPase"/>
</dbReference>
<evidence type="ECO:0000256" key="2">
    <source>
        <dbReference type="ARBA" id="ARBA00022840"/>
    </source>
</evidence>
<dbReference type="SMART" id="SM00382">
    <property type="entry name" value="AAA"/>
    <property type="match status" value="1"/>
</dbReference>
<dbReference type="AlphaFoldDB" id="A0A4Q9V326"/>
<reference evidence="4 5" key="1">
    <citation type="submission" date="2019-02" db="EMBL/GenBank/DDBJ databases">
        <title>Arcanobacterium bovis sp. nov., isolated from the milk of a cow with mastitis.</title>
        <authorList>
            <person name="Sammra O."/>
            <person name="Foster G."/>
            <person name="Hassan A."/>
            <person name="Alssahen M."/>
            <person name="Laemmler C."/>
            <person name="Borowiak M."/>
            <person name="Malorny B."/>
            <person name="Abdulmawjood A."/>
        </authorList>
    </citation>
    <scope>NUCLEOTIDE SEQUENCE [LARGE SCALE GENOMIC DNA]</scope>
    <source>
        <strain evidence="4 5">C605018/01/1</strain>
    </source>
</reference>
<dbReference type="PANTHER" id="PTHR43158">
    <property type="entry name" value="SKFA PEPTIDE EXPORT ATP-BINDING PROTEIN SKFE"/>
    <property type="match status" value="1"/>
</dbReference>
<dbReference type="Proteomes" id="UP000293036">
    <property type="component" value="Unassembled WGS sequence"/>
</dbReference>
<dbReference type="InterPro" id="IPR027417">
    <property type="entry name" value="P-loop_NTPase"/>
</dbReference>
<evidence type="ECO:0000256" key="1">
    <source>
        <dbReference type="ARBA" id="ARBA00022741"/>
    </source>
</evidence>
<gene>
    <name evidence="4" type="ORF">EZJ44_03675</name>
</gene>
<dbReference type="Pfam" id="PF00005">
    <property type="entry name" value="ABC_tran"/>
    <property type="match status" value="1"/>
</dbReference>
<dbReference type="InterPro" id="IPR003439">
    <property type="entry name" value="ABC_transporter-like_ATP-bd"/>
</dbReference>
<keyword evidence="1" id="KW-0547">Nucleotide-binding</keyword>
<dbReference type="PROSITE" id="PS50893">
    <property type="entry name" value="ABC_TRANSPORTER_2"/>
    <property type="match status" value="1"/>
</dbReference>
<dbReference type="SUPFAM" id="SSF52540">
    <property type="entry name" value="P-loop containing nucleoside triphosphate hydrolases"/>
    <property type="match status" value="1"/>
</dbReference>
<dbReference type="OrthoDB" id="9789994at2"/>
<accession>A0A4Q9V326</accession>
<organism evidence="4 5">
    <name type="scientific">Arcanobacterium bovis</name>
    <dbReference type="NCBI Taxonomy" id="2529275"/>
    <lineage>
        <taxon>Bacteria</taxon>
        <taxon>Bacillati</taxon>
        <taxon>Actinomycetota</taxon>
        <taxon>Actinomycetes</taxon>
        <taxon>Actinomycetales</taxon>
        <taxon>Actinomycetaceae</taxon>
        <taxon>Arcanobacterium</taxon>
    </lineage>
</organism>
<keyword evidence="5" id="KW-1185">Reference proteome</keyword>
<keyword evidence="2 4" id="KW-0067">ATP-binding</keyword>
<evidence type="ECO:0000313" key="5">
    <source>
        <dbReference type="Proteomes" id="UP000293036"/>
    </source>
</evidence>
<comment type="caution">
    <text evidence="4">The sequence shown here is derived from an EMBL/GenBank/DDBJ whole genome shotgun (WGS) entry which is preliminary data.</text>
</comment>
<dbReference type="EMBL" id="SJDT01000002">
    <property type="protein sequence ID" value="TBW22997.1"/>
    <property type="molecule type" value="Genomic_DNA"/>
</dbReference>
<dbReference type="Gene3D" id="3.40.50.300">
    <property type="entry name" value="P-loop containing nucleotide triphosphate hydrolases"/>
    <property type="match status" value="1"/>
</dbReference>
<feature type="domain" description="ABC transporter" evidence="3">
    <location>
        <begin position="5"/>
        <end position="245"/>
    </location>
</feature>
<dbReference type="RefSeq" id="WP_131280216.1">
    <property type="nucleotide sequence ID" value="NZ_JBHSLR010000009.1"/>
</dbReference>
<proteinExistence type="predicted"/>
<sequence length="259" mass="27853">MGDVLEVIDATVRRGGHTILDRVQWSINEGERWVVLGANGAGKTTLIQLIAGRMHPTEGKVSIIGEEVGKVDLAELRPLVGLLSSALDVKIPASERVLDVVRTAAYGMTATWNESYEEEDDARARSVLASLGVEALSERKMGTLSTGEKKRVGIARALMPNPEILVLDEPASGLDLGGREKLLGSLSDLSGEMAAPVIVMVTHHVEEIPRGFTHALLLKSGKVFASGVIDDVITSEYISEVFDVDVTIEQRNGRFSVLS</sequence>
<dbReference type="PANTHER" id="PTHR43158:SF2">
    <property type="entry name" value="SKFA PEPTIDE EXPORT ATP-BINDING PROTEIN SKFE"/>
    <property type="match status" value="1"/>
</dbReference>
<dbReference type="GO" id="GO:0016887">
    <property type="term" value="F:ATP hydrolysis activity"/>
    <property type="evidence" value="ECO:0007669"/>
    <property type="project" value="InterPro"/>
</dbReference>
<name>A0A4Q9V326_9ACTO</name>